<sequence length="462" mass="49953">MLKKEQLEELLTLCMRSEADFAEIFEEDTNKESISMLNQVVEGVDRSQSSGVGIRLYKGVQSVYGYTDIEDMDSLKNVIADLVDALGPKDEGVKVQLKEEKIEDKHPIRIDPLASPLQEKVDLLMEGSQAAYEASEKVEKVSASLASVHQKVQISNSNGRLVQDDRHRVRMAISSYVSDGKTLQSGACSPGGSMGLEFFETTSPSSIGKEATRIALVLSQAKPCPSGKMPVIIDNGFGGVIFHEACGHSLEATAVAKNQSVFANKLGEQIANEKVTAIDDGTIPNAWGSQNIDDEGNPQQRRVLIDHGILKSYMIDTLNGRRMGMASSGSSRRQSYKYEPTSRMSNTYIAPGTDTLEDMLKGIERGLYAKKMGGGSVNPQTGEFNFAVQEGYMIENGKITDPVKGASLIGTGQEILMNIDMVGDNLERAQGMCGSISGSIPTDVGQPRLRVKEITVGGTANE</sequence>
<feature type="domain" description="Metalloprotease TldD/E central" evidence="7">
    <location>
        <begin position="111"/>
        <end position="217"/>
    </location>
</feature>
<dbReference type="GeneID" id="78275640"/>
<evidence type="ECO:0000313" key="8">
    <source>
        <dbReference type="EMBL" id="OLU46172.1"/>
    </source>
</evidence>
<name>A0A1U7NM19_9FIRM</name>
<dbReference type="PANTHER" id="PTHR30624">
    <property type="entry name" value="UNCHARACTERIZED PROTEIN TLDD AND PMBA"/>
    <property type="match status" value="1"/>
</dbReference>
<comment type="caution">
    <text evidence="8">The sequence shown here is derived from an EMBL/GenBank/DDBJ whole genome shotgun (WGS) entry which is preliminary data.</text>
</comment>
<evidence type="ECO:0000256" key="2">
    <source>
        <dbReference type="ARBA" id="ARBA00022670"/>
    </source>
</evidence>
<evidence type="ECO:0000259" key="5">
    <source>
        <dbReference type="Pfam" id="PF01523"/>
    </source>
</evidence>
<reference evidence="8 9" key="1">
    <citation type="submission" date="2016-11" db="EMBL/GenBank/DDBJ databases">
        <title>Description of two novel members of the family Erysipelotrichaceae: Ileibacterium lipovorans gen. nov., sp. nov. and Dubosiella newyorkensis, gen. nov., sp. nov.</title>
        <authorList>
            <person name="Cox L.M."/>
            <person name="Sohn J."/>
            <person name="Tyrrell K.L."/>
            <person name="Citron D.M."/>
            <person name="Lawson P.A."/>
            <person name="Patel N.B."/>
            <person name="Iizumi T."/>
            <person name="Perez-Perez G.I."/>
            <person name="Goldstein E.J."/>
            <person name="Blaser M.J."/>
        </authorList>
    </citation>
    <scope>NUCLEOTIDE SEQUENCE [LARGE SCALE GENOMIC DNA]</scope>
    <source>
        <strain evidence="8 9">NYU-BL-A4</strain>
    </source>
</reference>
<dbReference type="InterPro" id="IPR045570">
    <property type="entry name" value="Metalloprtase-TldD/E_cen_dom"/>
</dbReference>
<dbReference type="InterPro" id="IPR036059">
    <property type="entry name" value="TldD/PmbA_sf"/>
</dbReference>
<dbReference type="Proteomes" id="UP000186705">
    <property type="component" value="Unassembled WGS sequence"/>
</dbReference>
<proteinExistence type="inferred from homology"/>
<dbReference type="RefSeq" id="WP_076341509.1">
    <property type="nucleotide sequence ID" value="NZ_JBGNFS010000002.1"/>
</dbReference>
<dbReference type="InterPro" id="IPR051463">
    <property type="entry name" value="Peptidase_U62_metallo"/>
</dbReference>
<dbReference type="PANTHER" id="PTHR30624:SF4">
    <property type="entry name" value="METALLOPROTEASE TLDD"/>
    <property type="match status" value="1"/>
</dbReference>
<dbReference type="Pfam" id="PF01523">
    <property type="entry name" value="PmbA_TldD_1st"/>
    <property type="match status" value="1"/>
</dbReference>
<feature type="domain" description="Metalloprotease TldD/E N-terminal" evidence="5">
    <location>
        <begin position="22"/>
        <end position="84"/>
    </location>
</feature>
<dbReference type="InterPro" id="IPR035068">
    <property type="entry name" value="TldD/PmbA_N"/>
</dbReference>
<dbReference type="Pfam" id="PF19290">
    <property type="entry name" value="PmbA_TldD_2nd"/>
    <property type="match status" value="1"/>
</dbReference>
<accession>A0A1U7NM19</accession>
<evidence type="ECO:0000259" key="7">
    <source>
        <dbReference type="Pfam" id="PF19290"/>
    </source>
</evidence>
<evidence type="ECO:0000259" key="6">
    <source>
        <dbReference type="Pfam" id="PF19289"/>
    </source>
</evidence>
<dbReference type="STRING" id="1862672.BO225_06745"/>
<comment type="similarity">
    <text evidence="1">Belongs to the peptidase U62 family.</text>
</comment>
<dbReference type="SUPFAM" id="SSF111283">
    <property type="entry name" value="Putative modulator of DNA gyrase, PmbA/TldD"/>
    <property type="match status" value="1"/>
</dbReference>
<feature type="domain" description="Metalloprotease TldD/E C-terminal" evidence="6">
    <location>
        <begin position="226"/>
        <end position="458"/>
    </location>
</feature>
<keyword evidence="2" id="KW-0645">Protease</keyword>
<gene>
    <name evidence="8" type="ORF">BO225_06745</name>
</gene>
<evidence type="ECO:0000256" key="3">
    <source>
        <dbReference type="ARBA" id="ARBA00022801"/>
    </source>
</evidence>
<dbReference type="GO" id="GO:0005829">
    <property type="term" value="C:cytosol"/>
    <property type="evidence" value="ECO:0007669"/>
    <property type="project" value="TreeGrafter"/>
</dbReference>
<evidence type="ECO:0000313" key="9">
    <source>
        <dbReference type="Proteomes" id="UP000186705"/>
    </source>
</evidence>
<evidence type="ECO:0000256" key="4">
    <source>
        <dbReference type="ARBA" id="ARBA00023049"/>
    </source>
</evidence>
<keyword evidence="4" id="KW-0482">Metalloprotease</keyword>
<organism evidence="8 9">
    <name type="scientific">Dubosiella newyorkensis</name>
    <dbReference type="NCBI Taxonomy" id="1862672"/>
    <lineage>
        <taxon>Bacteria</taxon>
        <taxon>Bacillati</taxon>
        <taxon>Bacillota</taxon>
        <taxon>Erysipelotrichia</taxon>
        <taxon>Erysipelotrichales</taxon>
        <taxon>Erysipelotrichaceae</taxon>
        <taxon>Dubosiella</taxon>
    </lineage>
</organism>
<dbReference type="PIRSF" id="PIRSF004919">
    <property type="entry name" value="TldD"/>
    <property type="match status" value="1"/>
</dbReference>
<dbReference type="Pfam" id="PF19289">
    <property type="entry name" value="PmbA_TldD_3rd"/>
    <property type="match status" value="1"/>
</dbReference>
<keyword evidence="9" id="KW-1185">Reference proteome</keyword>
<dbReference type="GO" id="GO:0006508">
    <property type="term" value="P:proteolysis"/>
    <property type="evidence" value="ECO:0007669"/>
    <property type="project" value="UniProtKB-KW"/>
</dbReference>
<dbReference type="EMBL" id="MPKA01000067">
    <property type="protein sequence ID" value="OLU46172.1"/>
    <property type="molecule type" value="Genomic_DNA"/>
</dbReference>
<dbReference type="InterPro" id="IPR002510">
    <property type="entry name" value="Metalloprtase-TldD/E_N"/>
</dbReference>
<dbReference type="AlphaFoldDB" id="A0A1U7NM19"/>
<dbReference type="InterPro" id="IPR025502">
    <property type="entry name" value="TldD"/>
</dbReference>
<keyword evidence="3" id="KW-0378">Hydrolase</keyword>
<dbReference type="OrthoDB" id="9803213at2"/>
<protein>
    <submittedName>
        <fullName evidence="8">Peptidase C69</fullName>
    </submittedName>
</protein>
<evidence type="ECO:0000256" key="1">
    <source>
        <dbReference type="ARBA" id="ARBA00005836"/>
    </source>
</evidence>
<dbReference type="Gene3D" id="3.30.2290.10">
    <property type="entry name" value="PmbA/TldD superfamily"/>
    <property type="match status" value="1"/>
</dbReference>
<dbReference type="GO" id="GO:0008237">
    <property type="term" value="F:metallopeptidase activity"/>
    <property type="evidence" value="ECO:0007669"/>
    <property type="project" value="UniProtKB-KW"/>
</dbReference>
<dbReference type="InterPro" id="IPR045569">
    <property type="entry name" value="Metalloprtase-TldD/E_C"/>
</dbReference>